<keyword evidence="1" id="KW-0378">Hydrolase</keyword>
<dbReference type="AlphaFoldDB" id="A0AAD3E6D5"/>
<accession>A0AAD3E6D5</accession>
<dbReference type="GO" id="GO:0016787">
    <property type="term" value="F:hydrolase activity"/>
    <property type="evidence" value="ECO:0007669"/>
    <property type="project" value="UniProtKB-KW"/>
</dbReference>
<feature type="region of interest" description="Disordered" evidence="3">
    <location>
        <begin position="789"/>
        <end position="811"/>
    </location>
</feature>
<evidence type="ECO:0000313" key="7">
    <source>
        <dbReference type="Proteomes" id="UP001054857"/>
    </source>
</evidence>
<dbReference type="Pfam" id="PF14634">
    <property type="entry name" value="zf-RING_5"/>
    <property type="match status" value="1"/>
</dbReference>
<evidence type="ECO:0000256" key="3">
    <source>
        <dbReference type="SAM" id="MobiDB-lite"/>
    </source>
</evidence>
<name>A0AAD3E6D5_9CHLO</name>
<dbReference type="GO" id="GO:0008270">
    <property type="term" value="F:zinc ion binding"/>
    <property type="evidence" value="ECO:0007669"/>
    <property type="project" value="UniProtKB-KW"/>
</dbReference>
<evidence type="ECO:0000313" key="6">
    <source>
        <dbReference type="EMBL" id="GFR52456.1"/>
    </source>
</evidence>
<feature type="compositionally biased region" description="Basic and acidic residues" evidence="3">
    <location>
        <begin position="447"/>
        <end position="457"/>
    </location>
</feature>
<reference evidence="6 7" key="1">
    <citation type="journal article" date="2021" name="Sci. Rep.">
        <title>Genome sequencing of the multicellular alga Astrephomene provides insights into convergent evolution of germ-soma differentiation.</title>
        <authorList>
            <person name="Yamashita S."/>
            <person name="Yamamoto K."/>
            <person name="Matsuzaki R."/>
            <person name="Suzuki S."/>
            <person name="Yamaguchi H."/>
            <person name="Hirooka S."/>
            <person name="Minakuchi Y."/>
            <person name="Miyagishima S."/>
            <person name="Kawachi M."/>
            <person name="Toyoda A."/>
            <person name="Nozaki H."/>
        </authorList>
    </citation>
    <scope>NUCLEOTIDE SEQUENCE [LARGE SCALE GENOMIC DNA]</scope>
    <source>
        <strain evidence="6 7">NIES-4017</strain>
    </source>
</reference>
<feature type="region of interest" description="Disordered" evidence="3">
    <location>
        <begin position="424"/>
        <end position="508"/>
    </location>
</feature>
<dbReference type="InterPro" id="IPR027417">
    <property type="entry name" value="P-loop_NTPase"/>
</dbReference>
<feature type="region of interest" description="Disordered" evidence="3">
    <location>
        <begin position="1"/>
        <end position="24"/>
    </location>
</feature>
<dbReference type="InterPro" id="IPR013083">
    <property type="entry name" value="Znf_RING/FYVE/PHD"/>
</dbReference>
<gene>
    <name evidence="6" type="ORF">Agub_g15031</name>
</gene>
<sequence length="1036" mass="105653">STAAAATSTAAAATSTAAAATSTAAAATSTAAADVITAAASRASELRAYVASREADVRSTADRELQRAQERRDRVKSTIERLEKELTEAYDTAVRQGMPAGFVSEPKGWLEALYGRLEAARQLEAKQREEQQAAADAGATLALMGREVTGLLAEEEAAVNKQRVGLEAVTGSMLVAAAVGRVRAADRGLRMQGPHGQGLGDASGAAAGLQAWREVLVGGVHVHVPPEGVTQVSQDPRVACRAAWALSYPPSLGLLRRAVAVCEAPGPVEGAARGVLHGCDQMTVLLCERHLRQPLRWLESRLQEQRKTAENHGTSSLKDLGLPVLLPALEAVRGRTELLRAWREMHRADLRVEVAAHGCQVVSEEVTAAAHGALPGLGPLMRLAEEELRARVGELKARCEQHRREKAHFHSKYLEVLSARGEDGDVAGAGGGSTAAAEQQQRQQQRLAREEQQQQRGEEEEQLQGAKQEGQERPANSFPAGGSSTNPSSSGNGGGSGSGGGGGGGASAAAAAAGVLPAAATGPVRHVGVACRTGIFACLHPWSAWRSSTTQSSNRTTYGIAGGGGGSGGAKQIEVVDLVDDDKGSAAATAAGVKSTTEAADGAAATIGVLMKPVDGVETMRGSSNQVAADGGSNSAAAAAAAATPAEPSAPPQSAAAAARARVMAQMAAQQAKMAAALGMGASGGAGAGGAEEGSAGPAPASTTAAAAAPVAGAGTAAGGSKAGACAGNGGGGGGSICSICYELLTHMFQVFPCGHYYCTPCTDAIMAPTGSRTCPTCRRQLKKEEIRTAGGVSGGPAGAGGRRGAAAAGGEVDPPEGACILRVKVAGSDELMVKITALVRRLVWLRDERPDEKSLVFSQWPEALQIVERGLQLNGIRCVTLESGRRGRSAVKAFLNDDSCRVFLLSLRQGAAGLTLVRANHVFLLEPSLDPAIEQQAVARVHRIGQERPVRVTRLLVEGSVEEKVMMMLQAKQQLFHEDVHTRRAAAAAAAAAAGPSTSTAAAAAAGGPAAASSSLLLSPALVPLLEGGEGEEAS</sequence>
<dbReference type="Pfam" id="PF00271">
    <property type="entry name" value="Helicase_C"/>
    <property type="match status" value="1"/>
</dbReference>
<keyword evidence="2" id="KW-0862">Zinc</keyword>
<evidence type="ECO:0008006" key="8">
    <source>
        <dbReference type="Google" id="ProtNLM"/>
    </source>
</evidence>
<dbReference type="InterPro" id="IPR001841">
    <property type="entry name" value="Znf_RING"/>
</dbReference>
<dbReference type="Proteomes" id="UP001054857">
    <property type="component" value="Unassembled WGS sequence"/>
</dbReference>
<dbReference type="SUPFAM" id="SSF57850">
    <property type="entry name" value="RING/U-box"/>
    <property type="match status" value="1"/>
</dbReference>
<feature type="non-terminal residue" evidence="6">
    <location>
        <position position="1"/>
    </location>
</feature>
<keyword evidence="7" id="KW-1185">Reference proteome</keyword>
<dbReference type="SMART" id="SM00490">
    <property type="entry name" value="HELICc"/>
    <property type="match status" value="1"/>
</dbReference>
<dbReference type="InterPro" id="IPR049730">
    <property type="entry name" value="SNF2/RAD54-like_C"/>
</dbReference>
<feature type="domain" description="Helicase C-terminal" evidence="5">
    <location>
        <begin position="838"/>
        <end position="992"/>
    </location>
</feature>
<dbReference type="PROSITE" id="PS51194">
    <property type="entry name" value="HELICASE_CTER"/>
    <property type="match status" value="1"/>
</dbReference>
<comment type="caution">
    <text evidence="6">The sequence shown here is derived from an EMBL/GenBank/DDBJ whole genome shotgun (WGS) entry which is preliminary data.</text>
</comment>
<proteinExistence type="predicted"/>
<dbReference type="SMART" id="SM00184">
    <property type="entry name" value="RING"/>
    <property type="match status" value="1"/>
</dbReference>
<feature type="compositionally biased region" description="Low complexity" evidence="3">
    <location>
        <begin position="434"/>
        <end position="446"/>
    </location>
</feature>
<feature type="region of interest" description="Disordered" evidence="3">
    <location>
        <begin position="57"/>
        <end position="76"/>
    </location>
</feature>
<feature type="compositionally biased region" description="Low complexity" evidence="3">
    <location>
        <begin position="479"/>
        <end position="490"/>
    </location>
</feature>
<keyword evidence="2" id="KW-0479">Metal-binding</keyword>
<evidence type="ECO:0000259" key="5">
    <source>
        <dbReference type="PROSITE" id="PS51194"/>
    </source>
</evidence>
<feature type="compositionally biased region" description="Gly residues" evidence="3">
    <location>
        <begin position="491"/>
        <end position="506"/>
    </location>
</feature>
<dbReference type="SUPFAM" id="SSF52540">
    <property type="entry name" value="P-loop containing nucleoside triphosphate hydrolases"/>
    <property type="match status" value="1"/>
</dbReference>
<evidence type="ECO:0000259" key="4">
    <source>
        <dbReference type="PROSITE" id="PS50089"/>
    </source>
</evidence>
<feature type="non-terminal residue" evidence="6">
    <location>
        <position position="1036"/>
    </location>
</feature>
<feature type="domain" description="RING-type" evidence="4">
    <location>
        <begin position="738"/>
        <end position="779"/>
    </location>
</feature>
<dbReference type="PANTHER" id="PTHR45865:SF1">
    <property type="entry name" value="E3 UBIQUITIN-PROTEIN LIGASE SHPRH"/>
    <property type="match status" value="1"/>
</dbReference>
<keyword evidence="2" id="KW-0863">Zinc-finger</keyword>
<organism evidence="6 7">
    <name type="scientific">Astrephomene gubernaculifera</name>
    <dbReference type="NCBI Taxonomy" id="47775"/>
    <lineage>
        <taxon>Eukaryota</taxon>
        <taxon>Viridiplantae</taxon>
        <taxon>Chlorophyta</taxon>
        <taxon>core chlorophytes</taxon>
        <taxon>Chlorophyceae</taxon>
        <taxon>CS clade</taxon>
        <taxon>Chlamydomonadales</taxon>
        <taxon>Astrephomenaceae</taxon>
        <taxon>Astrephomene</taxon>
    </lineage>
</organism>
<dbReference type="Gene3D" id="3.40.50.300">
    <property type="entry name" value="P-loop containing nucleotide triphosphate hydrolases"/>
    <property type="match status" value="1"/>
</dbReference>
<dbReference type="EMBL" id="BMAR01000064">
    <property type="protein sequence ID" value="GFR52456.1"/>
    <property type="molecule type" value="Genomic_DNA"/>
</dbReference>
<dbReference type="PROSITE" id="PS50089">
    <property type="entry name" value="ZF_RING_2"/>
    <property type="match status" value="1"/>
</dbReference>
<evidence type="ECO:0000256" key="1">
    <source>
        <dbReference type="ARBA" id="ARBA00022801"/>
    </source>
</evidence>
<dbReference type="CDD" id="cd18793">
    <property type="entry name" value="SF2_C_SNF"/>
    <property type="match status" value="1"/>
</dbReference>
<evidence type="ECO:0000256" key="2">
    <source>
        <dbReference type="PROSITE-ProRule" id="PRU00175"/>
    </source>
</evidence>
<dbReference type="PANTHER" id="PTHR45865">
    <property type="entry name" value="E3 UBIQUITIN-PROTEIN LIGASE SHPRH FAMILY MEMBER"/>
    <property type="match status" value="1"/>
</dbReference>
<feature type="compositionally biased region" description="Gly residues" evidence="3">
    <location>
        <begin position="792"/>
        <end position="804"/>
    </location>
</feature>
<dbReference type="InterPro" id="IPR001650">
    <property type="entry name" value="Helicase_C-like"/>
</dbReference>
<dbReference type="Gene3D" id="3.30.40.10">
    <property type="entry name" value="Zinc/RING finger domain, C3HC4 (zinc finger)"/>
    <property type="match status" value="1"/>
</dbReference>
<protein>
    <recommendedName>
        <fullName evidence="8">E3 ubiquitin-protein ligase SHPRH</fullName>
    </recommendedName>
</protein>
<dbReference type="InterPro" id="IPR052583">
    <property type="entry name" value="ATP-helicase/E3_Ub-Ligase"/>
</dbReference>